<name>A0ABP7R8S7_9PSEU</name>
<keyword evidence="2" id="KW-1185">Reference proteome</keyword>
<dbReference type="RefSeq" id="WP_344871398.1">
    <property type="nucleotide sequence ID" value="NZ_BAABAL010000005.1"/>
</dbReference>
<proteinExistence type="predicted"/>
<evidence type="ECO:0000313" key="2">
    <source>
        <dbReference type="Proteomes" id="UP001501747"/>
    </source>
</evidence>
<dbReference type="NCBIfam" id="NF047352">
    <property type="entry name" value="P_loop_sacsin"/>
    <property type="match status" value="1"/>
</dbReference>
<accession>A0ABP7R8S7</accession>
<reference evidence="2" key="1">
    <citation type="journal article" date="2019" name="Int. J. Syst. Evol. Microbiol.">
        <title>The Global Catalogue of Microorganisms (GCM) 10K type strain sequencing project: providing services to taxonomists for standard genome sequencing and annotation.</title>
        <authorList>
            <consortium name="The Broad Institute Genomics Platform"/>
            <consortium name="The Broad Institute Genome Sequencing Center for Infectious Disease"/>
            <person name="Wu L."/>
            <person name="Ma J."/>
        </authorList>
    </citation>
    <scope>NUCLEOTIDE SEQUENCE [LARGE SCALE GENOMIC DNA]</scope>
    <source>
        <strain evidence="2">JCM 17342</strain>
    </source>
</reference>
<sequence>MSTDPFGTAALRQAVLDAWRASPTRFREDANAEEDLRYGGYRDRLLVELAQNAADAAGSGGHLRLSIVDGELRAANTGEALTAQGVAALASLRASPKKDSNRVGRFGVGFSAVLAVTDEPRVVSTSGGIAFSADHTRSVSADLPTVAEALAERGGAVPVLRLVWPVGEDEPGVPEGFATEVRLPLRADIDPDEVIKGFAAEAEDLLLALPGLAEVEIDGRSWRREDLPDGNLRVHSDIGGDSGSTTWHVHRRDGTLGEDDLHGLGAEARLRPEWTVCWAVQLDSGGAPEPLAQDVLHTPTPTDERMSLPARLLATLPVEPSRRRLMAGPATDRVLEAAARCYPDLLLTLPVEHRTALVPLPGFPLSDVDGKLRDAVLSALRQVPWLTSVAEEDIAPSRARVLDRPSAELAELLADVVPNLLPAEFAQNSHAKALQALGVARIRLAELVESVTGFDRAPEWWKRLYEAVSELLDADPRASEELSALPVPLTDGRMAIGPRGTLVLDTDLSTVDALGLRLVHADAVHPLLERLGAGRAGADELLDAPELRASVERSVADAEAGLDLDADALADAVLRLVERAGPREWLGALALRDAEGEIHRADELLLPSSPLLDIFEEDAPLGVLSEDLAAKWSAETLRAVGVLDGFTVLVDQSPVGPDHRLADESAWWEEIDGDANPPSELRAVRDLDLVADDAWPAALRLLAADPDTWRALTQPDGYTGWWLTRYALLDGLPPTHWRLPEADDLAGLYEVVPAEELSEDLLVQLGVRSGLSVDDAFDAEDLLARLGDEDRLVRDGTMLRAHSVLAGAVSDGLFEPSDVDVPEFVRALTGDVVSTEYAVVLDGPWLLPVLDAGTLVGGGTPEVLADLLDLPLASDYAQASVVSTGTASEWADLDGVVEACDLIGVPFPDGEVVLHDRLVVSVRGAEHEAEWWRDDSGRLHTTEAPSGLARALAHVLGRWPQRHQLSALLASPTATTHLA</sequence>
<dbReference type="SUPFAM" id="SSF55874">
    <property type="entry name" value="ATPase domain of HSP90 chaperone/DNA topoisomerase II/histidine kinase"/>
    <property type="match status" value="1"/>
</dbReference>
<dbReference type="Proteomes" id="UP001501747">
    <property type="component" value="Unassembled WGS sequence"/>
</dbReference>
<dbReference type="InterPro" id="IPR036890">
    <property type="entry name" value="HATPase_C_sf"/>
</dbReference>
<evidence type="ECO:0000313" key="1">
    <source>
        <dbReference type="EMBL" id="GAA3993282.1"/>
    </source>
</evidence>
<gene>
    <name evidence="1" type="ORF">GCM10022247_10780</name>
</gene>
<protein>
    <submittedName>
        <fullName evidence="1">Molecular chaperone Hsp90</fullName>
    </submittedName>
</protein>
<dbReference type="EMBL" id="BAABAL010000005">
    <property type="protein sequence ID" value="GAA3993282.1"/>
    <property type="molecule type" value="Genomic_DNA"/>
</dbReference>
<comment type="caution">
    <text evidence="1">The sequence shown here is derived from an EMBL/GenBank/DDBJ whole genome shotgun (WGS) entry which is preliminary data.</text>
</comment>
<organism evidence="1 2">
    <name type="scientific">Allokutzneria multivorans</name>
    <dbReference type="NCBI Taxonomy" id="1142134"/>
    <lineage>
        <taxon>Bacteria</taxon>
        <taxon>Bacillati</taxon>
        <taxon>Actinomycetota</taxon>
        <taxon>Actinomycetes</taxon>
        <taxon>Pseudonocardiales</taxon>
        <taxon>Pseudonocardiaceae</taxon>
        <taxon>Allokutzneria</taxon>
    </lineage>
</organism>